<evidence type="ECO:0000256" key="3">
    <source>
        <dbReference type="ARBA" id="ARBA00022729"/>
    </source>
</evidence>
<dbReference type="InterPro" id="IPR006311">
    <property type="entry name" value="TAT_signal"/>
</dbReference>
<evidence type="ECO:0000313" key="8">
    <source>
        <dbReference type="Proteomes" id="UP000478463"/>
    </source>
</evidence>
<dbReference type="Pfam" id="PF04879">
    <property type="entry name" value="Molybdop_Fe4S4"/>
    <property type="match status" value="1"/>
</dbReference>
<dbReference type="Gene3D" id="2.40.40.20">
    <property type="match status" value="1"/>
</dbReference>
<organism evidence="7 8">
    <name type="scientific">Eggerthella guodeyinii</name>
    <dbReference type="NCBI Taxonomy" id="2690837"/>
    <lineage>
        <taxon>Bacteria</taxon>
        <taxon>Bacillati</taxon>
        <taxon>Actinomycetota</taxon>
        <taxon>Coriobacteriia</taxon>
        <taxon>Eggerthellales</taxon>
        <taxon>Eggerthellaceae</taxon>
        <taxon>Eggerthella</taxon>
    </lineage>
</organism>
<proteinExistence type="inferred from homology"/>
<dbReference type="InterPro" id="IPR006656">
    <property type="entry name" value="Mopterin_OxRdtase"/>
</dbReference>
<keyword evidence="2" id="KW-0479">Metal-binding</keyword>
<dbReference type="AlphaFoldDB" id="A0A6L7IXW2"/>
<evidence type="ECO:0000313" key="7">
    <source>
        <dbReference type="EMBL" id="QOS69012.1"/>
    </source>
</evidence>
<dbReference type="GO" id="GO:0043546">
    <property type="term" value="F:molybdopterin cofactor binding"/>
    <property type="evidence" value="ECO:0007669"/>
    <property type="project" value="InterPro"/>
</dbReference>
<dbReference type="InterPro" id="IPR050612">
    <property type="entry name" value="Prok_Mopterin_Oxidored"/>
</dbReference>
<evidence type="ECO:0000256" key="4">
    <source>
        <dbReference type="ARBA" id="ARBA00023002"/>
    </source>
</evidence>
<dbReference type="PROSITE" id="PS51669">
    <property type="entry name" value="4FE4S_MOW_BIS_MGD"/>
    <property type="match status" value="1"/>
</dbReference>
<dbReference type="Pfam" id="PF01568">
    <property type="entry name" value="Molydop_binding"/>
    <property type="match status" value="1"/>
</dbReference>
<keyword evidence="6" id="KW-0411">Iron-sulfur</keyword>
<dbReference type="PROSITE" id="PS51318">
    <property type="entry name" value="TAT"/>
    <property type="match status" value="1"/>
</dbReference>
<dbReference type="EMBL" id="CP063310">
    <property type="protein sequence ID" value="QOS69012.1"/>
    <property type="molecule type" value="Genomic_DNA"/>
</dbReference>
<evidence type="ECO:0000256" key="5">
    <source>
        <dbReference type="ARBA" id="ARBA00023004"/>
    </source>
</evidence>
<dbReference type="Pfam" id="PF00384">
    <property type="entry name" value="Molybdopterin"/>
    <property type="match status" value="1"/>
</dbReference>
<dbReference type="Gene3D" id="3.40.50.740">
    <property type="match status" value="1"/>
</dbReference>
<dbReference type="PANTHER" id="PTHR43742">
    <property type="entry name" value="TRIMETHYLAMINE-N-OXIDE REDUCTASE"/>
    <property type="match status" value="1"/>
</dbReference>
<sequence length="825" mass="91402">MNATECSHGGLTRRSFLKTTGVVATASAVGVSATPTLHAFAAEYDQGQVETAEERIFDGVCRPNCFAYCHLNVHVRDGNLVKTSMGQYPDACMNRACLRGLSHVQRTYDPERIKYPLRRSGERGGDEWERVSWDDAISEVAQRFAEVQKQYGQQALAFLTITGNEGVLHGNVPGLSVILQNVLNATNIWSSVDGALTYGVNRVAGDFGRWVSNEPKDMVNAKTVIVWGNNITDAHLQEWHFLNEAMENGAKLIVIDPTFTHVAEKADRWVPIRPATDAALTLGMMYVVLEENAQDETFLKEHTVAPFLVRSDNGKFVRMSDLGVAPTEGPVNPLTRKPTVIDPAVVWDAAADAPGSADEVADPVLSGTRTINDIPCRTAFDLLKEEVMKYPPETVAKITEVPADVVVELAHVCMDGPVYHRVGFGPQAYDNGAHAAHAGMTLCGLLGNLGKPGASYGANWNICPGLNKMVAVPSTGLGTGAKISTLALREVVRTDSYKGQDYPIRALFVYSGNPLCTAVNSNELRQDVFDKMDYIVTVDTMMTDTARYSDMVLPCAHWFEYDDVIPCGSSHYMQYSEKAIEPLFESKTDADIIRLIADKMGVGEHVAITDEEFLAKALTSDYNTKFGISLEALKEKQAIRYLPDPFIAWEGGQFLTPSKRLEFYLEDPKPDLDNGQQIDVERERLPRFFPPGEAWPENPLYEKYPFVLMSERPRFRVHSQWYNTKLLRELDPEPTVKINPVDAEARSIGDGDDVECYNDRGHCVVKAVLSDGVRPGTLVYPKNWQAHQHKAGFWSELASSSYDPAAINQSFMDNLCDIRIWNGGE</sequence>
<dbReference type="Gene3D" id="3.40.228.10">
    <property type="entry name" value="Dimethylsulfoxide Reductase, domain 2"/>
    <property type="match status" value="1"/>
</dbReference>
<evidence type="ECO:0000256" key="2">
    <source>
        <dbReference type="ARBA" id="ARBA00022723"/>
    </source>
</evidence>
<comment type="similarity">
    <text evidence="1">Belongs to the prokaryotic molybdopterin-containing oxidoreductase family.</text>
</comment>
<dbReference type="InterPro" id="IPR009010">
    <property type="entry name" value="Asp_de-COase-like_dom_sf"/>
</dbReference>
<accession>A0A6L7IXW2</accession>
<dbReference type="Proteomes" id="UP000478463">
    <property type="component" value="Chromosome"/>
</dbReference>
<protein>
    <submittedName>
        <fullName evidence="7">Molybdopterin-dependent oxidoreductase</fullName>
    </submittedName>
</protein>
<dbReference type="PANTHER" id="PTHR43742:SF6">
    <property type="entry name" value="OXIDOREDUCTASE YYAE-RELATED"/>
    <property type="match status" value="1"/>
</dbReference>
<reference evidence="7 8" key="1">
    <citation type="submission" date="2020-10" db="EMBL/GenBank/DDBJ databases">
        <title>Eggerthella sp. nov., isolated from human feces.</title>
        <authorList>
            <person name="Yajun G."/>
        </authorList>
    </citation>
    <scope>NUCLEOTIDE SEQUENCE [LARGE SCALE GENOMIC DNA]</scope>
    <source>
        <strain evidence="7 8">HF-1101</strain>
    </source>
</reference>
<dbReference type="KEGG" id="egd:GS424_003960"/>
<gene>
    <name evidence="7" type="ORF">GS424_003960</name>
</gene>
<keyword evidence="3" id="KW-0732">Signal</keyword>
<dbReference type="GO" id="GO:0046872">
    <property type="term" value="F:metal ion binding"/>
    <property type="evidence" value="ECO:0007669"/>
    <property type="project" value="UniProtKB-KW"/>
</dbReference>
<evidence type="ECO:0000256" key="1">
    <source>
        <dbReference type="ARBA" id="ARBA00010312"/>
    </source>
</evidence>
<dbReference type="GO" id="GO:0051536">
    <property type="term" value="F:iron-sulfur cluster binding"/>
    <property type="evidence" value="ECO:0007669"/>
    <property type="project" value="UniProtKB-KW"/>
</dbReference>
<evidence type="ECO:0000256" key="6">
    <source>
        <dbReference type="ARBA" id="ARBA00023014"/>
    </source>
</evidence>
<keyword evidence="5" id="KW-0408">Iron</keyword>
<dbReference type="GO" id="GO:0016491">
    <property type="term" value="F:oxidoreductase activity"/>
    <property type="evidence" value="ECO:0007669"/>
    <property type="project" value="UniProtKB-KW"/>
</dbReference>
<dbReference type="SUPFAM" id="SSF53706">
    <property type="entry name" value="Formate dehydrogenase/DMSO reductase, domains 1-3"/>
    <property type="match status" value="1"/>
</dbReference>
<keyword evidence="4" id="KW-0560">Oxidoreductase</keyword>
<dbReference type="SUPFAM" id="SSF50692">
    <property type="entry name" value="ADC-like"/>
    <property type="match status" value="1"/>
</dbReference>
<dbReference type="Gene3D" id="3.40.50.12440">
    <property type="match status" value="2"/>
</dbReference>
<dbReference type="InterPro" id="IPR006657">
    <property type="entry name" value="MoPterin_dinucl-bd_dom"/>
</dbReference>
<dbReference type="InterPro" id="IPR006963">
    <property type="entry name" value="Mopterin_OxRdtase_4Fe-4S_dom"/>
</dbReference>
<name>A0A6L7IXW2_9ACTN</name>